<dbReference type="SUPFAM" id="SSF50022">
    <property type="entry name" value="ISP domain"/>
    <property type="match status" value="1"/>
</dbReference>
<dbReference type="InterPro" id="IPR017941">
    <property type="entry name" value="Rieske_2Fe-2S"/>
</dbReference>
<dbReference type="Proteomes" id="UP000239203">
    <property type="component" value="Unassembled WGS sequence"/>
</dbReference>
<evidence type="ECO:0000259" key="6">
    <source>
        <dbReference type="PROSITE" id="PS51296"/>
    </source>
</evidence>
<keyword evidence="2" id="KW-0479">Metal-binding</keyword>
<protein>
    <submittedName>
        <fullName evidence="7">Nitrite reductase/ring-hydroxylating ferredoxin subunit</fullName>
    </submittedName>
</protein>
<keyword evidence="8" id="KW-1185">Reference proteome</keyword>
<dbReference type="RefSeq" id="WP_104481049.1">
    <property type="nucleotide sequence ID" value="NZ_CP154825.1"/>
</dbReference>
<keyword evidence="4" id="KW-0411">Iron-sulfur</keyword>
<keyword evidence="3" id="KW-0408">Iron</keyword>
<feature type="compositionally biased region" description="Basic residues" evidence="5">
    <location>
        <begin position="1"/>
        <end position="12"/>
    </location>
</feature>
<feature type="domain" description="Rieske" evidence="6">
    <location>
        <begin position="107"/>
        <end position="203"/>
    </location>
</feature>
<feature type="region of interest" description="Disordered" evidence="5">
    <location>
        <begin position="1"/>
        <end position="20"/>
    </location>
</feature>
<evidence type="ECO:0000313" key="8">
    <source>
        <dbReference type="Proteomes" id="UP000239203"/>
    </source>
</evidence>
<dbReference type="GO" id="GO:0051537">
    <property type="term" value="F:2 iron, 2 sulfur cluster binding"/>
    <property type="evidence" value="ECO:0007669"/>
    <property type="project" value="UniProtKB-KW"/>
</dbReference>
<dbReference type="AlphaFoldDB" id="A0A2S6GKA8"/>
<evidence type="ECO:0000256" key="5">
    <source>
        <dbReference type="SAM" id="MobiDB-lite"/>
    </source>
</evidence>
<dbReference type="GO" id="GO:0004497">
    <property type="term" value="F:monooxygenase activity"/>
    <property type="evidence" value="ECO:0007669"/>
    <property type="project" value="UniProtKB-ARBA"/>
</dbReference>
<comment type="caution">
    <text evidence="7">The sequence shown here is derived from an EMBL/GenBank/DDBJ whole genome shotgun (WGS) entry which is preliminary data.</text>
</comment>
<evidence type="ECO:0000256" key="4">
    <source>
        <dbReference type="ARBA" id="ARBA00023014"/>
    </source>
</evidence>
<dbReference type="OrthoDB" id="9767869at2"/>
<organism evidence="7 8">
    <name type="scientific">Actinokineospora auranticolor</name>
    <dbReference type="NCBI Taxonomy" id="155976"/>
    <lineage>
        <taxon>Bacteria</taxon>
        <taxon>Bacillati</taxon>
        <taxon>Actinomycetota</taxon>
        <taxon>Actinomycetes</taxon>
        <taxon>Pseudonocardiales</taxon>
        <taxon>Pseudonocardiaceae</taxon>
        <taxon>Actinokineospora</taxon>
    </lineage>
</organism>
<dbReference type="GO" id="GO:0016705">
    <property type="term" value="F:oxidoreductase activity, acting on paired donors, with incorporation or reduction of molecular oxygen"/>
    <property type="evidence" value="ECO:0007669"/>
    <property type="project" value="UniProtKB-ARBA"/>
</dbReference>
<reference evidence="7 8" key="1">
    <citation type="submission" date="2018-02" db="EMBL/GenBank/DDBJ databases">
        <title>Genomic Encyclopedia of Archaeal and Bacterial Type Strains, Phase II (KMG-II): from individual species to whole genera.</title>
        <authorList>
            <person name="Goeker M."/>
        </authorList>
    </citation>
    <scope>NUCLEOTIDE SEQUENCE [LARGE SCALE GENOMIC DNA]</scope>
    <source>
        <strain evidence="7 8">YU 961-1</strain>
    </source>
</reference>
<evidence type="ECO:0000256" key="3">
    <source>
        <dbReference type="ARBA" id="ARBA00023004"/>
    </source>
</evidence>
<dbReference type="Gene3D" id="2.102.10.10">
    <property type="entry name" value="Rieske [2Fe-2S] iron-sulphur domain"/>
    <property type="match status" value="1"/>
</dbReference>
<gene>
    <name evidence="7" type="ORF">CLV40_113104</name>
</gene>
<evidence type="ECO:0000256" key="1">
    <source>
        <dbReference type="ARBA" id="ARBA00022714"/>
    </source>
</evidence>
<dbReference type="CDD" id="cd03467">
    <property type="entry name" value="Rieske"/>
    <property type="match status" value="1"/>
</dbReference>
<evidence type="ECO:0000313" key="7">
    <source>
        <dbReference type="EMBL" id="PPK65620.1"/>
    </source>
</evidence>
<dbReference type="GO" id="GO:0046872">
    <property type="term" value="F:metal ion binding"/>
    <property type="evidence" value="ECO:0007669"/>
    <property type="project" value="UniProtKB-KW"/>
</dbReference>
<dbReference type="InterPro" id="IPR036922">
    <property type="entry name" value="Rieske_2Fe-2S_sf"/>
</dbReference>
<keyword evidence="1" id="KW-0001">2Fe-2S</keyword>
<sequence>MSGRFARGRRRGPVGDQEAADKRAEVLLRAAGVDQGPPDEKFVEALRARLGRELEPEADRGRRRFVQFTSVAAASAAVGVAVDRLVVDTAPTAETPATVVPETGEWRAVVAGRDLPEGGVRPFDVGVLSGFVERVGGQVRGVSGVCTHLGCKLKLAAATRELDCPCHRTSFAVDGVVLRHQLPAQPRPLPKLLVRESGGQVEVFIPTTPA</sequence>
<dbReference type="PROSITE" id="PS51296">
    <property type="entry name" value="RIESKE"/>
    <property type="match status" value="1"/>
</dbReference>
<name>A0A2S6GKA8_9PSEU</name>
<dbReference type="EMBL" id="PTIX01000013">
    <property type="protein sequence ID" value="PPK65620.1"/>
    <property type="molecule type" value="Genomic_DNA"/>
</dbReference>
<evidence type="ECO:0000256" key="2">
    <source>
        <dbReference type="ARBA" id="ARBA00022723"/>
    </source>
</evidence>
<accession>A0A2S6GKA8</accession>
<proteinExistence type="predicted"/>
<dbReference type="Pfam" id="PF00355">
    <property type="entry name" value="Rieske"/>
    <property type="match status" value="1"/>
</dbReference>